<name>A0A6N8TCS4_SHIZO</name>
<evidence type="ECO:0000313" key="2">
    <source>
        <dbReference type="EMBL" id="MXO00235.1"/>
    </source>
</evidence>
<dbReference type="EMBL" id="WUML01000004">
    <property type="protein sequence ID" value="MXO00235.1"/>
    <property type="molecule type" value="Genomic_DNA"/>
</dbReference>
<evidence type="ECO:0000313" key="3">
    <source>
        <dbReference type="Proteomes" id="UP000440304"/>
    </source>
</evidence>
<organism evidence="2 3">
    <name type="scientific">Shinella zoogloeoides</name>
    <name type="common">Crabtreella saccharophila</name>
    <dbReference type="NCBI Taxonomy" id="352475"/>
    <lineage>
        <taxon>Bacteria</taxon>
        <taxon>Pseudomonadati</taxon>
        <taxon>Pseudomonadota</taxon>
        <taxon>Alphaproteobacteria</taxon>
        <taxon>Hyphomicrobiales</taxon>
        <taxon>Rhizobiaceae</taxon>
        <taxon>Shinella</taxon>
    </lineage>
</organism>
<evidence type="ECO:0000256" key="1">
    <source>
        <dbReference type="SAM" id="MobiDB-lite"/>
    </source>
</evidence>
<feature type="region of interest" description="Disordered" evidence="1">
    <location>
        <begin position="71"/>
        <end position="91"/>
    </location>
</feature>
<dbReference type="RefSeq" id="WP_160785613.1">
    <property type="nucleotide sequence ID" value="NZ_CP086610.1"/>
</dbReference>
<proteinExistence type="predicted"/>
<comment type="caution">
    <text evidence="2">The sequence shown here is derived from an EMBL/GenBank/DDBJ whole genome shotgun (WGS) entry which is preliminary data.</text>
</comment>
<dbReference type="AlphaFoldDB" id="A0A6N8TCS4"/>
<gene>
    <name evidence="2" type="ORF">GR156_07980</name>
</gene>
<accession>A0A6N8TCS4</accession>
<protein>
    <submittedName>
        <fullName evidence="2">Uncharacterized protein</fullName>
    </submittedName>
</protein>
<reference evidence="2 3" key="1">
    <citation type="submission" date="2019-12" db="EMBL/GenBank/DDBJ databases">
        <title>Shinella granuli gen. nov., sp. nov., and proposal of the reclassification of Zoogloea ramigera ATCC 19623 as Shinella zoogloeoides sp. nov.</title>
        <authorList>
            <person name="Gao J."/>
        </authorList>
    </citation>
    <scope>NUCLEOTIDE SEQUENCE [LARGE SCALE GENOMIC DNA]</scope>
    <source>
        <strain evidence="2 3">DSM 287</strain>
    </source>
</reference>
<sequence>METDLAIDISLFGVSPEMGVYDGLSACGAGFAGGAAAVLDTKAAGPGDPFLDMQAMLLEMTKELRERFQRFQSQRGQAERDADDAGDEAMRKVAQTDAKAAIEAVSLIVRTLEKIDSLQRTLIAERTDTGEPEDETALIEEFDRLVEQRVKERMNAAKTEWMREIRAGGDAAAGLEGGP</sequence>
<dbReference type="OrthoDB" id="8419440at2"/>
<dbReference type="Proteomes" id="UP000440304">
    <property type="component" value="Unassembled WGS sequence"/>
</dbReference>